<evidence type="ECO:0000256" key="3">
    <source>
        <dbReference type="ARBA" id="ARBA00022553"/>
    </source>
</evidence>
<dbReference type="GO" id="GO:0000073">
    <property type="term" value="P:initial mitotic spindle pole body separation"/>
    <property type="evidence" value="ECO:0007669"/>
    <property type="project" value="TreeGrafter"/>
</dbReference>
<keyword evidence="3" id="KW-0597">Phosphoprotein</keyword>
<dbReference type="InterPro" id="IPR047241">
    <property type="entry name" value="KIF11-like_kin_motor_dom"/>
</dbReference>
<evidence type="ECO:0000313" key="18">
    <source>
        <dbReference type="EMBL" id="OJJ00921.1"/>
    </source>
</evidence>
<dbReference type="GO" id="GO:0051301">
    <property type="term" value="P:cell division"/>
    <property type="evidence" value="ECO:0007669"/>
    <property type="project" value="UniProtKB-KW"/>
</dbReference>
<organism evidence="18 19">
    <name type="scientific">Aspergillus versicolor CBS 583.65</name>
    <dbReference type="NCBI Taxonomy" id="1036611"/>
    <lineage>
        <taxon>Eukaryota</taxon>
        <taxon>Fungi</taxon>
        <taxon>Dikarya</taxon>
        <taxon>Ascomycota</taxon>
        <taxon>Pezizomycotina</taxon>
        <taxon>Eurotiomycetes</taxon>
        <taxon>Eurotiomycetidae</taxon>
        <taxon>Eurotiales</taxon>
        <taxon>Aspergillaceae</taxon>
        <taxon>Aspergillus</taxon>
        <taxon>Aspergillus subgen. Nidulantes</taxon>
    </lineage>
</organism>
<feature type="region of interest" description="Disordered" evidence="16">
    <location>
        <begin position="1"/>
        <end position="72"/>
    </location>
</feature>
<dbReference type="InterPro" id="IPR027417">
    <property type="entry name" value="P-loop_NTPase"/>
</dbReference>
<evidence type="ECO:0000256" key="7">
    <source>
        <dbReference type="ARBA" id="ARBA00022776"/>
    </source>
</evidence>
<comment type="similarity">
    <text evidence="13">Belongs to the TRAFAC class myosin-kinesin ATPase superfamily. Kinesin family. KIN-5/BimC subfamily.</text>
</comment>
<keyword evidence="12" id="KW-0131">Cell cycle</keyword>
<evidence type="ECO:0000256" key="4">
    <source>
        <dbReference type="ARBA" id="ARBA00022618"/>
    </source>
</evidence>
<dbReference type="VEuPathDB" id="FungiDB:ASPVEDRAFT_51967"/>
<dbReference type="AlphaFoldDB" id="A0A1L9PHD9"/>
<evidence type="ECO:0000256" key="5">
    <source>
        <dbReference type="ARBA" id="ARBA00022701"/>
    </source>
</evidence>
<dbReference type="GO" id="GO:0005634">
    <property type="term" value="C:nucleus"/>
    <property type="evidence" value="ECO:0007669"/>
    <property type="project" value="TreeGrafter"/>
</dbReference>
<keyword evidence="19" id="KW-1185">Reference proteome</keyword>
<evidence type="ECO:0000256" key="15">
    <source>
        <dbReference type="SAM" id="Coils"/>
    </source>
</evidence>
<proteinExistence type="inferred from homology"/>
<dbReference type="PROSITE" id="PS50067">
    <property type="entry name" value="KINESIN_MOTOR_2"/>
    <property type="match status" value="1"/>
</dbReference>
<dbReference type="SUPFAM" id="SSF52540">
    <property type="entry name" value="P-loop containing nucleoside triphosphate hydrolases"/>
    <property type="match status" value="1"/>
</dbReference>
<dbReference type="STRING" id="1036611.A0A1L9PHD9"/>
<dbReference type="SUPFAM" id="SSF58113">
    <property type="entry name" value="Apolipoprotein A-I"/>
    <property type="match status" value="1"/>
</dbReference>
<feature type="coiled-coil region" evidence="15">
    <location>
        <begin position="735"/>
        <end position="795"/>
    </location>
</feature>
<feature type="compositionally biased region" description="Polar residues" evidence="16">
    <location>
        <begin position="1"/>
        <end position="11"/>
    </location>
</feature>
<dbReference type="RefSeq" id="XP_040666683.1">
    <property type="nucleotide sequence ID" value="XM_040814553.1"/>
</dbReference>
<keyword evidence="8 14" id="KW-0067">ATP-binding</keyword>
<evidence type="ECO:0000256" key="10">
    <source>
        <dbReference type="ARBA" id="ARBA00023175"/>
    </source>
</evidence>
<feature type="compositionally biased region" description="Polar residues" evidence="16">
    <location>
        <begin position="1075"/>
        <end position="1088"/>
    </location>
</feature>
<dbReference type="GO" id="GO:0005524">
    <property type="term" value="F:ATP binding"/>
    <property type="evidence" value="ECO:0007669"/>
    <property type="project" value="UniProtKB-UniRule"/>
</dbReference>
<evidence type="ECO:0000256" key="13">
    <source>
        <dbReference type="ARBA" id="ARBA00034704"/>
    </source>
</evidence>
<dbReference type="PROSITE" id="PS00411">
    <property type="entry name" value="KINESIN_MOTOR_1"/>
    <property type="match status" value="1"/>
</dbReference>
<keyword evidence="4" id="KW-0132">Cell division</keyword>
<dbReference type="GO" id="GO:0007018">
    <property type="term" value="P:microtubule-based movement"/>
    <property type="evidence" value="ECO:0007669"/>
    <property type="project" value="InterPro"/>
</dbReference>
<dbReference type="InterPro" id="IPR019821">
    <property type="entry name" value="Kinesin_motor_CS"/>
</dbReference>
<feature type="region of interest" description="Disordered" evidence="16">
    <location>
        <begin position="1042"/>
        <end position="1091"/>
    </location>
</feature>
<dbReference type="OrthoDB" id="3176171at2759"/>
<feature type="domain" description="Kinesin motor" evidence="17">
    <location>
        <begin position="81"/>
        <end position="415"/>
    </location>
</feature>
<evidence type="ECO:0000256" key="2">
    <source>
        <dbReference type="ARBA" id="ARBA00022490"/>
    </source>
</evidence>
<dbReference type="InterPro" id="IPR047149">
    <property type="entry name" value="KIF11-like"/>
</dbReference>
<evidence type="ECO:0000256" key="9">
    <source>
        <dbReference type="ARBA" id="ARBA00023054"/>
    </source>
</evidence>
<evidence type="ECO:0000259" key="17">
    <source>
        <dbReference type="PROSITE" id="PS50067"/>
    </source>
</evidence>
<protein>
    <recommendedName>
        <fullName evidence="17">Kinesin motor domain-containing protein</fullName>
    </recommendedName>
</protein>
<dbReference type="InterPro" id="IPR036961">
    <property type="entry name" value="Kinesin_motor_dom_sf"/>
</dbReference>
<evidence type="ECO:0000256" key="6">
    <source>
        <dbReference type="ARBA" id="ARBA00022741"/>
    </source>
</evidence>
<keyword evidence="7" id="KW-0498">Mitosis</keyword>
<comment type="subcellular location">
    <subcellularLocation>
        <location evidence="1">Cytoplasm</location>
        <location evidence="1">Cytoskeleton</location>
    </subcellularLocation>
</comment>
<evidence type="ECO:0000256" key="8">
    <source>
        <dbReference type="ARBA" id="ARBA00022840"/>
    </source>
</evidence>
<dbReference type="Pfam" id="PF13931">
    <property type="entry name" value="Microtub_bind"/>
    <property type="match status" value="1"/>
</dbReference>
<dbReference type="Gene3D" id="1.20.120.20">
    <property type="entry name" value="Apolipoprotein"/>
    <property type="match status" value="1"/>
</dbReference>
<evidence type="ECO:0000256" key="14">
    <source>
        <dbReference type="PROSITE-ProRule" id="PRU00283"/>
    </source>
</evidence>
<keyword evidence="9 15" id="KW-0175">Coiled coil</keyword>
<reference evidence="19" key="1">
    <citation type="journal article" date="2017" name="Genome Biol.">
        <title>Comparative genomics reveals high biological diversity and specific adaptations in the industrially and medically important fungal genus Aspergillus.</title>
        <authorList>
            <person name="de Vries R.P."/>
            <person name="Riley R."/>
            <person name="Wiebenga A."/>
            <person name="Aguilar-Osorio G."/>
            <person name="Amillis S."/>
            <person name="Uchima C.A."/>
            <person name="Anderluh G."/>
            <person name="Asadollahi M."/>
            <person name="Askin M."/>
            <person name="Barry K."/>
            <person name="Battaglia E."/>
            <person name="Bayram O."/>
            <person name="Benocci T."/>
            <person name="Braus-Stromeyer S.A."/>
            <person name="Caldana C."/>
            <person name="Canovas D."/>
            <person name="Cerqueira G.C."/>
            <person name="Chen F."/>
            <person name="Chen W."/>
            <person name="Choi C."/>
            <person name="Clum A."/>
            <person name="Dos Santos R.A."/>
            <person name="Damasio A.R."/>
            <person name="Diallinas G."/>
            <person name="Emri T."/>
            <person name="Fekete E."/>
            <person name="Flipphi M."/>
            <person name="Freyberg S."/>
            <person name="Gallo A."/>
            <person name="Gournas C."/>
            <person name="Habgood R."/>
            <person name="Hainaut M."/>
            <person name="Harispe M.L."/>
            <person name="Henrissat B."/>
            <person name="Hilden K.S."/>
            <person name="Hope R."/>
            <person name="Hossain A."/>
            <person name="Karabika E."/>
            <person name="Karaffa L."/>
            <person name="Karanyi Z."/>
            <person name="Krasevec N."/>
            <person name="Kuo A."/>
            <person name="Kusch H."/>
            <person name="LaButti K."/>
            <person name="Lagendijk E.L."/>
            <person name="Lapidus A."/>
            <person name="Levasseur A."/>
            <person name="Lindquist E."/>
            <person name="Lipzen A."/>
            <person name="Logrieco A.F."/>
            <person name="MacCabe A."/>
            <person name="Maekelae M.R."/>
            <person name="Malavazi I."/>
            <person name="Melin P."/>
            <person name="Meyer V."/>
            <person name="Mielnichuk N."/>
            <person name="Miskei M."/>
            <person name="Molnar A.P."/>
            <person name="Mule G."/>
            <person name="Ngan C.Y."/>
            <person name="Orejas M."/>
            <person name="Orosz E."/>
            <person name="Ouedraogo J.P."/>
            <person name="Overkamp K.M."/>
            <person name="Park H.-S."/>
            <person name="Perrone G."/>
            <person name="Piumi F."/>
            <person name="Punt P.J."/>
            <person name="Ram A.F."/>
            <person name="Ramon A."/>
            <person name="Rauscher S."/>
            <person name="Record E."/>
            <person name="Riano-Pachon D.M."/>
            <person name="Robert V."/>
            <person name="Roehrig J."/>
            <person name="Ruller R."/>
            <person name="Salamov A."/>
            <person name="Salih N.S."/>
            <person name="Samson R.A."/>
            <person name="Sandor E."/>
            <person name="Sanguinetti M."/>
            <person name="Schuetze T."/>
            <person name="Sepcic K."/>
            <person name="Shelest E."/>
            <person name="Sherlock G."/>
            <person name="Sophianopoulou V."/>
            <person name="Squina F.M."/>
            <person name="Sun H."/>
            <person name="Susca A."/>
            <person name="Todd R.B."/>
            <person name="Tsang A."/>
            <person name="Unkles S.E."/>
            <person name="van de Wiele N."/>
            <person name="van Rossen-Uffink D."/>
            <person name="Oliveira J.V."/>
            <person name="Vesth T.C."/>
            <person name="Visser J."/>
            <person name="Yu J.-H."/>
            <person name="Zhou M."/>
            <person name="Andersen M.R."/>
            <person name="Archer D.B."/>
            <person name="Baker S.E."/>
            <person name="Benoit I."/>
            <person name="Brakhage A.A."/>
            <person name="Braus G.H."/>
            <person name="Fischer R."/>
            <person name="Frisvad J.C."/>
            <person name="Goldman G.H."/>
            <person name="Houbraken J."/>
            <person name="Oakley B."/>
            <person name="Pocsi I."/>
            <person name="Scazzocchio C."/>
            <person name="Seiboth B."/>
            <person name="vanKuyk P.A."/>
            <person name="Wortman J."/>
            <person name="Dyer P.S."/>
            <person name="Grigoriev I.V."/>
        </authorList>
    </citation>
    <scope>NUCLEOTIDE SEQUENCE [LARGE SCALE GENOMIC DNA]</scope>
    <source>
        <strain evidence="19">CBS 583.65</strain>
    </source>
</reference>
<keyword evidence="10 14" id="KW-0505">Motor protein</keyword>
<keyword evidence="6 14" id="KW-0547">Nucleotide-binding</keyword>
<evidence type="ECO:0000313" key="19">
    <source>
        <dbReference type="Proteomes" id="UP000184073"/>
    </source>
</evidence>
<gene>
    <name evidence="18" type="ORF">ASPVEDRAFT_51967</name>
</gene>
<evidence type="ECO:0000256" key="12">
    <source>
        <dbReference type="ARBA" id="ARBA00023306"/>
    </source>
</evidence>
<keyword evidence="5" id="KW-0493">Microtubule</keyword>
<dbReference type="GO" id="GO:0008017">
    <property type="term" value="F:microtubule binding"/>
    <property type="evidence" value="ECO:0007669"/>
    <property type="project" value="InterPro"/>
</dbReference>
<feature type="region of interest" description="Disordered" evidence="16">
    <location>
        <begin position="1103"/>
        <end position="1185"/>
    </location>
</feature>
<feature type="compositionally biased region" description="Low complexity" evidence="16">
    <location>
        <begin position="1048"/>
        <end position="1060"/>
    </location>
</feature>
<evidence type="ECO:0000256" key="1">
    <source>
        <dbReference type="ARBA" id="ARBA00004245"/>
    </source>
</evidence>
<dbReference type="Pfam" id="PF00225">
    <property type="entry name" value="Kinesin"/>
    <property type="match status" value="1"/>
</dbReference>
<dbReference type="InterPro" id="IPR001752">
    <property type="entry name" value="Kinesin_motor_dom"/>
</dbReference>
<dbReference type="GO" id="GO:0005876">
    <property type="term" value="C:spindle microtubule"/>
    <property type="evidence" value="ECO:0007669"/>
    <property type="project" value="TreeGrafter"/>
</dbReference>
<dbReference type="FunFam" id="3.40.850.10:FF:000051">
    <property type="entry name" value="Kinesin-like protein bimC"/>
    <property type="match status" value="1"/>
</dbReference>
<dbReference type="CDD" id="cd01364">
    <property type="entry name" value="KISc_BimC_Eg5"/>
    <property type="match status" value="1"/>
</dbReference>
<feature type="compositionally biased region" description="Polar residues" evidence="16">
    <location>
        <begin position="32"/>
        <end position="41"/>
    </location>
</feature>
<name>A0A1L9PHD9_ASPVE</name>
<accession>A0A1L9PHD9</accession>
<dbReference type="InterPro" id="IPR025901">
    <property type="entry name" value="Kinesin-assoc_MT-bd_dom"/>
</dbReference>
<feature type="compositionally biased region" description="Low complexity" evidence="16">
    <location>
        <begin position="12"/>
        <end position="24"/>
    </location>
</feature>
<keyword evidence="2" id="KW-0963">Cytoplasm</keyword>
<dbReference type="EMBL" id="KV878127">
    <property type="protein sequence ID" value="OJJ00921.1"/>
    <property type="molecule type" value="Genomic_DNA"/>
</dbReference>
<evidence type="ECO:0000256" key="11">
    <source>
        <dbReference type="ARBA" id="ARBA00023212"/>
    </source>
</evidence>
<keyword evidence="11" id="KW-0206">Cytoskeleton</keyword>
<dbReference type="Gene3D" id="3.40.850.10">
    <property type="entry name" value="Kinesin motor domain"/>
    <property type="match status" value="1"/>
</dbReference>
<evidence type="ECO:0000256" key="16">
    <source>
        <dbReference type="SAM" id="MobiDB-lite"/>
    </source>
</evidence>
<dbReference type="GO" id="GO:0072686">
    <property type="term" value="C:mitotic spindle"/>
    <property type="evidence" value="ECO:0007669"/>
    <property type="project" value="TreeGrafter"/>
</dbReference>
<sequence length="1185" mass="131522">MAGPQRPTSGLPTRRTTTRQPTRRAGSAAPERQTSAPSPAVSTKGPATSRLRGLKSPTEPASISAKRKERDIEREINEDTSIHVVVRCRGRNEREVKENSGVALQTEGVKGKTVELSMGPNAVSNKTYTFDKVFSAAADQVTVYEDSVLPIVTEMLAGYNCTIFAYGQTGTGKTYTMSGDMTDTLGILSDNAGIIPRVLYSLFGKLAETESTVKCSFIELYNEELRDLLSAEENPKLKIYESEKKGHMSTLVQGMEETYIDSATSGIKLLQQGSHKRQVAATKCNDLSSRSHTVFTITVNTKRTTESGEEYICPGKLNLVDLAGSENIGRSGAENKRAAEAGLINKSLLTLGRVINALVDKSPHIPYRESKLTRLLQDSLGGRTKTCIIATISPARNNLEETISTLDYAFRAKNIRNKPQINSTMPKKTLLREFTSEIEKLKAELIATRHRNGVYMSVESYEEMTMENDSRKIINEEQRAKIESMESSLRHKVQELFTLTSKFNDLKKDNDDTLAALCSTNDVLQQTDLVLQNTKELLEEEEMLRNAHQETEHQLHDLGRGLISTLGQTVQDISGLHAKLDRKADLDSTNTEMWQVSSNEVSDVTNRIDQRVETFQTQHSKLLAESSTKINDFIANELSQIEDTRHDLSGYTQSLDSAYNNAKCETSGAHDDMNNVLEEIKDLREEVKSKVGEGLNGLSAAAARISKEVISEFTEFHAQLHTSYSSLGKDLKSVFETMNAHIAEQRNEMDRLRVELQTANRENIESSHKASSHLAQALEEEQVAAEAERDVLMSQIKALVEESRQKQFGRLKTKIDTARTDISSSGEMLEQATSHHDRQVDEWVFKSEQFAKDVNASKDEVKARLQNDWEAFDQRNSAIQKTTESVHKETVRIVDAQMEDMGRQMEALDDFVSKARSQNGRYRDAHITTLDAIASNVHGSYSSVQGKADGLSERMNRFQEEATQHHASLEESIAPLSDNVRKPLSDLSAAILNRSFEEYVATGVTPKKRKYDYPSDLPNTESHEALKSRLRNTKEMELLPFNNDEDGLSPSGSTPVGSPSKGFVYNDAEDEVGTQVPSMTNVDPSNTGLREVDANVAARPLAYNTEDNSSTDKHGSLITSPSTTAEPDGIDPPPSKRRRSNSTTVETKLPNKMLARRMAGMMEGRENVPPPGVSAGRRLRGRPSP</sequence>
<dbReference type="SMART" id="SM00129">
    <property type="entry name" value="KISc"/>
    <property type="match status" value="1"/>
</dbReference>
<dbReference type="GeneID" id="63730064"/>
<dbReference type="PANTHER" id="PTHR47970:SF12">
    <property type="entry name" value="KINESIN FAMILY MEMBER 11"/>
    <property type="match status" value="1"/>
</dbReference>
<dbReference type="PANTHER" id="PTHR47970">
    <property type="entry name" value="KINESIN-LIKE PROTEIN KIF11"/>
    <property type="match status" value="1"/>
</dbReference>
<dbReference type="Proteomes" id="UP000184073">
    <property type="component" value="Unassembled WGS sequence"/>
</dbReference>
<dbReference type="PRINTS" id="PR00380">
    <property type="entry name" value="KINESINHEAVY"/>
</dbReference>
<dbReference type="GO" id="GO:0008574">
    <property type="term" value="F:plus-end-directed microtubule motor activity"/>
    <property type="evidence" value="ECO:0007669"/>
    <property type="project" value="TreeGrafter"/>
</dbReference>
<feature type="binding site" evidence="14">
    <location>
        <begin position="167"/>
        <end position="174"/>
    </location>
    <ligand>
        <name>ATP</name>
        <dbReference type="ChEBI" id="CHEBI:30616"/>
    </ligand>
</feature>